<feature type="transmembrane region" description="Helical" evidence="1">
    <location>
        <begin position="12"/>
        <end position="32"/>
    </location>
</feature>
<evidence type="ECO:0000256" key="1">
    <source>
        <dbReference type="SAM" id="Phobius"/>
    </source>
</evidence>
<proteinExistence type="predicted"/>
<accession>A0A4V3ES40</accession>
<evidence type="ECO:0000313" key="3">
    <source>
        <dbReference type="Proteomes" id="UP000295325"/>
    </source>
</evidence>
<organism evidence="2 3">
    <name type="scientific">Fonticella tunisiensis</name>
    <dbReference type="NCBI Taxonomy" id="1096341"/>
    <lineage>
        <taxon>Bacteria</taxon>
        <taxon>Bacillati</taxon>
        <taxon>Bacillota</taxon>
        <taxon>Clostridia</taxon>
        <taxon>Eubacteriales</taxon>
        <taxon>Clostridiaceae</taxon>
        <taxon>Fonticella</taxon>
    </lineage>
</organism>
<keyword evidence="1" id="KW-1133">Transmembrane helix</keyword>
<dbReference type="EMBL" id="SOAZ01000014">
    <property type="protein sequence ID" value="TDT52040.1"/>
    <property type="molecule type" value="Genomic_DNA"/>
</dbReference>
<sequence length="34" mass="3918">MLSAKKIIKGVFLEMSFVLIFVVMLFVMNLVLSR</sequence>
<protein>
    <submittedName>
        <fullName evidence="2">Uncharacterized protein</fullName>
    </submittedName>
</protein>
<reference evidence="2 3" key="1">
    <citation type="submission" date="2019-03" db="EMBL/GenBank/DDBJ databases">
        <title>Genomic Encyclopedia of Type Strains, Phase IV (KMG-IV): sequencing the most valuable type-strain genomes for metagenomic binning, comparative biology and taxonomic classification.</title>
        <authorList>
            <person name="Goeker M."/>
        </authorList>
    </citation>
    <scope>NUCLEOTIDE SEQUENCE [LARGE SCALE GENOMIC DNA]</scope>
    <source>
        <strain evidence="2 3">DSM 24455</strain>
    </source>
</reference>
<name>A0A4V3ES40_9CLOT</name>
<keyword evidence="3" id="KW-1185">Reference proteome</keyword>
<dbReference type="AlphaFoldDB" id="A0A4V3ES40"/>
<keyword evidence="1" id="KW-0812">Transmembrane</keyword>
<dbReference type="Proteomes" id="UP000295325">
    <property type="component" value="Unassembled WGS sequence"/>
</dbReference>
<gene>
    <name evidence="2" type="ORF">EDD71_11420</name>
</gene>
<keyword evidence="1" id="KW-0472">Membrane</keyword>
<comment type="caution">
    <text evidence="2">The sequence shown here is derived from an EMBL/GenBank/DDBJ whole genome shotgun (WGS) entry which is preliminary data.</text>
</comment>
<evidence type="ECO:0000313" key="2">
    <source>
        <dbReference type="EMBL" id="TDT52040.1"/>
    </source>
</evidence>